<feature type="compositionally biased region" description="Pro residues" evidence="9">
    <location>
        <begin position="218"/>
        <end position="231"/>
    </location>
</feature>
<feature type="region of interest" description="Disordered" evidence="9">
    <location>
        <begin position="212"/>
        <end position="255"/>
    </location>
</feature>
<accession>A0ABR3SVM2</accession>
<keyword evidence="5" id="KW-0678">Repressor</keyword>
<dbReference type="EMBL" id="JAJVDC020000044">
    <property type="protein sequence ID" value="KAL1630944.1"/>
    <property type="molecule type" value="Genomic_DNA"/>
</dbReference>
<evidence type="ECO:0008006" key="12">
    <source>
        <dbReference type="Google" id="ProtNLM"/>
    </source>
</evidence>
<dbReference type="Pfam" id="PF08528">
    <property type="entry name" value="Whi5"/>
    <property type="match status" value="1"/>
</dbReference>
<evidence type="ECO:0000256" key="1">
    <source>
        <dbReference type="ARBA" id="ARBA00004123"/>
    </source>
</evidence>
<sequence length="398" mass="42996">MASTVSSERLDQPAEVASKVLRRAQVSKMTRALQNRLALANVKVKHGWENLNIDAIEPRIDVELKRKRPASSNATLSDTSSSASDRFHPLAAFDSSPLAAPIFSDDIGRSGGGYGSAKRMRYQPDMYRRPVSSNHARTKVRPSSAREGSWKRSYKLPESSPAYRKSRNFSLPQVPSLSFVSEGSTVADEPLSPLLSEDDDADLPVSSFQLNASHLRSSPPPLQSPRTPPPGMSRSGRLRNDTFTATPRNNRPNGEEDANLLMYLATSPSPANPASNKTRILAPSTPPQKTTPLPSSMMSTPGGGAPFTGFGLHTPGNNLNFAEFLNMTPSPAQISGTWNRTPAAGKTPLTARDARRRLNFDNLLPPTSHSPSIGSFERSRITKVEAGLGMDLGGELVS</sequence>
<feature type="compositionally biased region" description="Polar residues" evidence="9">
    <location>
        <begin position="287"/>
        <end position="297"/>
    </location>
</feature>
<keyword evidence="6" id="KW-0805">Transcription regulation</keyword>
<comment type="similarity">
    <text evidence="3">Belongs to the WHI5/NRM1 family.</text>
</comment>
<evidence type="ECO:0000256" key="4">
    <source>
        <dbReference type="ARBA" id="ARBA00022490"/>
    </source>
</evidence>
<evidence type="ECO:0000313" key="10">
    <source>
        <dbReference type="EMBL" id="KAL1630944.1"/>
    </source>
</evidence>
<name>A0ABR3SVM2_9PEZI</name>
<keyword evidence="7" id="KW-0804">Transcription</keyword>
<protein>
    <recommendedName>
        <fullName evidence="12">Transcription factor Nrm1/Whi5</fullName>
    </recommendedName>
</protein>
<dbReference type="PANTHER" id="PTHR40468:SF1">
    <property type="entry name" value="TOPOISOMERASE I DAMAGE AFFECTED PROTEIN 11"/>
    <property type="match status" value="1"/>
</dbReference>
<keyword evidence="8" id="KW-0539">Nucleus</keyword>
<evidence type="ECO:0000256" key="5">
    <source>
        <dbReference type="ARBA" id="ARBA00022491"/>
    </source>
</evidence>
<dbReference type="Proteomes" id="UP001521116">
    <property type="component" value="Unassembled WGS sequence"/>
</dbReference>
<evidence type="ECO:0000313" key="11">
    <source>
        <dbReference type="Proteomes" id="UP001521116"/>
    </source>
</evidence>
<evidence type="ECO:0000256" key="9">
    <source>
        <dbReference type="SAM" id="MobiDB-lite"/>
    </source>
</evidence>
<keyword evidence="11" id="KW-1185">Reference proteome</keyword>
<feature type="compositionally biased region" description="Polar residues" evidence="9">
    <location>
        <begin position="241"/>
        <end position="252"/>
    </location>
</feature>
<feature type="region of interest" description="Disordered" evidence="9">
    <location>
        <begin position="113"/>
        <end position="166"/>
    </location>
</feature>
<reference evidence="10 11" key="1">
    <citation type="submission" date="2024-02" db="EMBL/GenBank/DDBJ databases">
        <title>De novo assembly and annotation of 12 fungi associated with fruit tree decline syndrome in Ontario, Canada.</title>
        <authorList>
            <person name="Sulman M."/>
            <person name="Ellouze W."/>
            <person name="Ilyukhin E."/>
        </authorList>
    </citation>
    <scope>NUCLEOTIDE SEQUENCE [LARGE SCALE GENOMIC DNA]</scope>
    <source>
        <strain evidence="10 11">M1-105</strain>
    </source>
</reference>
<dbReference type="InterPro" id="IPR013734">
    <property type="entry name" value="TF_Nrm1/Whi5"/>
</dbReference>
<organism evidence="10 11">
    <name type="scientific">Neofusicoccum ribis</name>
    <dbReference type="NCBI Taxonomy" id="45134"/>
    <lineage>
        <taxon>Eukaryota</taxon>
        <taxon>Fungi</taxon>
        <taxon>Dikarya</taxon>
        <taxon>Ascomycota</taxon>
        <taxon>Pezizomycotina</taxon>
        <taxon>Dothideomycetes</taxon>
        <taxon>Dothideomycetes incertae sedis</taxon>
        <taxon>Botryosphaeriales</taxon>
        <taxon>Botryosphaeriaceae</taxon>
        <taxon>Neofusicoccum</taxon>
    </lineage>
</organism>
<comment type="caution">
    <text evidence="10">The sequence shown here is derived from an EMBL/GenBank/DDBJ whole genome shotgun (WGS) entry which is preliminary data.</text>
</comment>
<evidence type="ECO:0000256" key="6">
    <source>
        <dbReference type="ARBA" id="ARBA00023015"/>
    </source>
</evidence>
<evidence type="ECO:0000256" key="2">
    <source>
        <dbReference type="ARBA" id="ARBA00004496"/>
    </source>
</evidence>
<evidence type="ECO:0000256" key="7">
    <source>
        <dbReference type="ARBA" id="ARBA00023163"/>
    </source>
</evidence>
<gene>
    <name evidence="10" type="ORF">SLS56_004760</name>
</gene>
<keyword evidence="4" id="KW-0963">Cytoplasm</keyword>
<evidence type="ECO:0000256" key="3">
    <source>
        <dbReference type="ARBA" id="ARBA00006922"/>
    </source>
</evidence>
<proteinExistence type="inferred from homology"/>
<feature type="region of interest" description="Disordered" evidence="9">
    <location>
        <begin position="270"/>
        <end position="297"/>
    </location>
</feature>
<evidence type="ECO:0000256" key="8">
    <source>
        <dbReference type="ARBA" id="ARBA00023242"/>
    </source>
</evidence>
<comment type="subcellular location">
    <subcellularLocation>
        <location evidence="2">Cytoplasm</location>
    </subcellularLocation>
    <subcellularLocation>
        <location evidence="1">Nucleus</location>
    </subcellularLocation>
</comment>
<dbReference type="PANTHER" id="PTHR40468">
    <property type="entry name" value="YALI0A15257P"/>
    <property type="match status" value="1"/>
</dbReference>